<reference evidence="1" key="2">
    <citation type="journal article" date="2021" name="PeerJ">
        <title>Extensive microbial diversity within the chicken gut microbiome revealed by metagenomics and culture.</title>
        <authorList>
            <person name="Gilroy R."/>
            <person name="Ravi A."/>
            <person name="Getino M."/>
            <person name="Pursley I."/>
            <person name="Horton D.L."/>
            <person name="Alikhan N.F."/>
            <person name="Baker D."/>
            <person name="Gharbi K."/>
            <person name="Hall N."/>
            <person name="Watson M."/>
            <person name="Adriaenssens E.M."/>
            <person name="Foster-Nyarko E."/>
            <person name="Jarju S."/>
            <person name="Secka A."/>
            <person name="Antonio M."/>
            <person name="Oren A."/>
            <person name="Chaudhuri R.R."/>
            <person name="La Ragione R."/>
            <person name="Hildebrand F."/>
            <person name="Pallen M.J."/>
        </authorList>
    </citation>
    <scope>NUCLEOTIDE SEQUENCE</scope>
    <source>
        <strain evidence="1">3924</strain>
    </source>
</reference>
<name>A0A940IF41_9BACT</name>
<comment type="caution">
    <text evidence="1">The sequence shown here is derived from an EMBL/GenBank/DDBJ whole genome shotgun (WGS) entry which is preliminary data.</text>
</comment>
<reference evidence="1" key="1">
    <citation type="submission" date="2020-10" db="EMBL/GenBank/DDBJ databases">
        <authorList>
            <person name="Gilroy R."/>
        </authorList>
    </citation>
    <scope>NUCLEOTIDE SEQUENCE</scope>
    <source>
        <strain evidence="1">3924</strain>
    </source>
</reference>
<accession>A0A940IF41</accession>
<dbReference type="AlphaFoldDB" id="A0A940IF41"/>
<protein>
    <submittedName>
        <fullName evidence="1">ATPase</fullName>
    </submittedName>
</protein>
<proteinExistence type="predicted"/>
<organism evidence="1 2">
    <name type="scientific">Candidatus Aphodosoma intestinipullorum</name>
    <dbReference type="NCBI Taxonomy" id="2840674"/>
    <lineage>
        <taxon>Bacteria</taxon>
        <taxon>Pseudomonadati</taxon>
        <taxon>Bacteroidota</taxon>
        <taxon>Bacteroidia</taxon>
        <taxon>Bacteroidales</taxon>
        <taxon>Candidatus Aphodosoma</taxon>
    </lineage>
</organism>
<sequence length="43" mass="4924">MFDKLEVNEGMLVENIVAQMLRAAGHKLYFFSNSSRTSADDRM</sequence>
<feature type="non-terminal residue" evidence="1">
    <location>
        <position position="43"/>
    </location>
</feature>
<dbReference type="Proteomes" id="UP000712007">
    <property type="component" value="Unassembled WGS sequence"/>
</dbReference>
<gene>
    <name evidence="1" type="ORF">IAC51_06245</name>
</gene>
<evidence type="ECO:0000313" key="2">
    <source>
        <dbReference type="Proteomes" id="UP000712007"/>
    </source>
</evidence>
<dbReference type="EMBL" id="JADIMV010000107">
    <property type="protein sequence ID" value="MBO8440235.1"/>
    <property type="molecule type" value="Genomic_DNA"/>
</dbReference>
<evidence type="ECO:0000313" key="1">
    <source>
        <dbReference type="EMBL" id="MBO8440235.1"/>
    </source>
</evidence>